<evidence type="ECO:0008006" key="4">
    <source>
        <dbReference type="Google" id="ProtNLM"/>
    </source>
</evidence>
<evidence type="ECO:0000313" key="2">
    <source>
        <dbReference type="EMBL" id="GAA1126479.1"/>
    </source>
</evidence>
<accession>A0ABP4EV37</accession>
<comment type="caution">
    <text evidence="2">The sequence shown here is derived from an EMBL/GenBank/DDBJ whole genome shotgun (WGS) entry which is preliminary data.</text>
</comment>
<evidence type="ECO:0000256" key="1">
    <source>
        <dbReference type="SAM" id="MobiDB-lite"/>
    </source>
</evidence>
<sequence length="223" mass="23319">MTTPDPPTDRPVPEALPDPSVLLHGTNWASLETATGTARKLPRVLIRLLEPGLTVPEARKALDALEPVRHQDTIYEATPVTALFVAALLARRTTQHGMQADGVCVLLLAWLAGVAGDCDDACVAAGNRYFDGNYLDGYPAMVAMRALRPALYRAVSPLLDHTEAAVRDTALAAALAFAEHPALAPTETPSPTTPASSCAPTTRSGAASRPLTPCAPGDTTPPA</sequence>
<dbReference type="RefSeq" id="WP_344628334.1">
    <property type="nucleotide sequence ID" value="NZ_BAAALD010000162.1"/>
</dbReference>
<reference evidence="3" key="1">
    <citation type="journal article" date="2019" name="Int. J. Syst. Evol. Microbiol.">
        <title>The Global Catalogue of Microorganisms (GCM) 10K type strain sequencing project: providing services to taxonomists for standard genome sequencing and annotation.</title>
        <authorList>
            <consortium name="The Broad Institute Genomics Platform"/>
            <consortium name="The Broad Institute Genome Sequencing Center for Infectious Disease"/>
            <person name="Wu L."/>
            <person name="Ma J."/>
        </authorList>
    </citation>
    <scope>NUCLEOTIDE SEQUENCE [LARGE SCALE GENOMIC DNA]</scope>
    <source>
        <strain evidence="3">JCM 13002</strain>
    </source>
</reference>
<gene>
    <name evidence="2" type="ORF">GCM10009663_75960</name>
</gene>
<feature type="region of interest" description="Disordered" evidence="1">
    <location>
        <begin position="183"/>
        <end position="223"/>
    </location>
</feature>
<feature type="compositionally biased region" description="Low complexity" evidence="1">
    <location>
        <begin position="183"/>
        <end position="204"/>
    </location>
</feature>
<organism evidence="2 3">
    <name type="scientific">Kitasatospora arboriphila</name>
    <dbReference type="NCBI Taxonomy" id="258052"/>
    <lineage>
        <taxon>Bacteria</taxon>
        <taxon>Bacillati</taxon>
        <taxon>Actinomycetota</taxon>
        <taxon>Actinomycetes</taxon>
        <taxon>Kitasatosporales</taxon>
        <taxon>Streptomycetaceae</taxon>
        <taxon>Kitasatospora</taxon>
    </lineage>
</organism>
<protein>
    <recommendedName>
        <fullName evidence="4">HEAT repeat domain-containing protein</fullName>
    </recommendedName>
</protein>
<dbReference type="EMBL" id="BAAALD010000162">
    <property type="protein sequence ID" value="GAA1126479.1"/>
    <property type="molecule type" value="Genomic_DNA"/>
</dbReference>
<dbReference type="Proteomes" id="UP001499987">
    <property type="component" value="Unassembled WGS sequence"/>
</dbReference>
<evidence type="ECO:0000313" key="3">
    <source>
        <dbReference type="Proteomes" id="UP001499987"/>
    </source>
</evidence>
<keyword evidence="3" id="KW-1185">Reference proteome</keyword>
<proteinExistence type="predicted"/>
<name>A0ABP4EV37_9ACTN</name>